<proteinExistence type="predicted"/>
<evidence type="ECO:0000256" key="1">
    <source>
        <dbReference type="SAM" id="MobiDB-lite"/>
    </source>
</evidence>
<dbReference type="InterPro" id="IPR011704">
    <property type="entry name" value="ATPase_dyneun-rel_AAA"/>
</dbReference>
<dbReference type="AlphaFoldDB" id="A0A6M6E5Q2"/>
<keyword evidence="3" id="KW-0614">Plasmid</keyword>
<dbReference type="Proteomes" id="UP000501076">
    <property type="component" value="Plasmid pFDU301A"/>
</dbReference>
<sequence>MKKTLRKNAVVLNLFEKETGVLYGEDIFVCIEGMSIGTPILTRNGATDSDVAEALYCIEFHYNLLGLDLKENNSLSVNDVSEKLFELYTLYTEETEFEILFDGDLLGEMSTSQENKQTTKSNTPLKQQNHEGSFNSKSHNEYAETTSSRKLPMSSRTFKNTHNKNSNELEYEYSKEEKVEKAKFFPPFYDDEKSIEQFLLERGVRSSLIKWILSYRKHNADRFKNAPQEVVDRIEKKPQYIGKVPVIEKALAAIMRDQPLSLKGEAGTGKTTLVETISCLLNLPLFSINGSLESNKATLVGEKDIVGKGRLVTKDGQMTKAMKWGGILYIDEINMMRPDVLAIVNGATDHRKTFYNDVAKETVVGHTDYRFISAMNIGYAGVKKINEATSDRTASIVLTYLGKNEMKTLLRNLALRENEQAKKIGAPELEEVDIVKLTKIYLELTIASKKGYIPVLAASTRNIILLAKIVPVLGYQLALEMMLDKFDESAPEIVGVLSSNELLDELGIEPNELLNLQATTM</sequence>
<dbReference type="CDD" id="cd00009">
    <property type="entry name" value="AAA"/>
    <property type="match status" value="1"/>
</dbReference>
<organism evidence="3 4">
    <name type="scientific">Priestia megaterium</name>
    <name type="common">Bacillus megaterium</name>
    <dbReference type="NCBI Taxonomy" id="1404"/>
    <lineage>
        <taxon>Bacteria</taxon>
        <taxon>Bacillati</taxon>
        <taxon>Bacillota</taxon>
        <taxon>Bacilli</taxon>
        <taxon>Bacillales</taxon>
        <taxon>Bacillaceae</taxon>
        <taxon>Priestia</taxon>
    </lineage>
</organism>
<dbReference type="PANTHER" id="PTHR42759">
    <property type="entry name" value="MOXR FAMILY PROTEIN"/>
    <property type="match status" value="1"/>
</dbReference>
<feature type="domain" description="AAA+ ATPase" evidence="2">
    <location>
        <begin position="256"/>
        <end position="425"/>
    </location>
</feature>
<geneLocation type="plasmid" evidence="4">
    <name>pfdu301a</name>
</geneLocation>
<protein>
    <submittedName>
        <fullName evidence="3">AAA domain-containing protein</fullName>
    </submittedName>
</protein>
<evidence type="ECO:0000259" key="2">
    <source>
        <dbReference type="SMART" id="SM00382"/>
    </source>
</evidence>
<dbReference type="PANTHER" id="PTHR42759:SF1">
    <property type="entry name" value="MAGNESIUM-CHELATASE SUBUNIT CHLD"/>
    <property type="match status" value="1"/>
</dbReference>
<dbReference type="InterPro" id="IPR003593">
    <property type="entry name" value="AAA+_ATPase"/>
</dbReference>
<dbReference type="SUPFAM" id="SSF52540">
    <property type="entry name" value="P-loop containing nucleoside triphosphate hydrolases"/>
    <property type="match status" value="1"/>
</dbReference>
<dbReference type="InterPro" id="IPR027417">
    <property type="entry name" value="P-loop_NTPase"/>
</dbReference>
<dbReference type="GO" id="GO:0016887">
    <property type="term" value="F:ATP hydrolysis activity"/>
    <property type="evidence" value="ECO:0007669"/>
    <property type="project" value="InterPro"/>
</dbReference>
<accession>A0A6M6E5Q2</accession>
<evidence type="ECO:0000313" key="4">
    <source>
        <dbReference type="Proteomes" id="UP000501076"/>
    </source>
</evidence>
<dbReference type="Pfam" id="PF07728">
    <property type="entry name" value="AAA_5"/>
    <property type="match status" value="1"/>
</dbReference>
<dbReference type="Gene3D" id="3.40.50.300">
    <property type="entry name" value="P-loop containing nucleotide triphosphate hydrolases"/>
    <property type="match status" value="1"/>
</dbReference>
<evidence type="ECO:0000313" key="3">
    <source>
        <dbReference type="EMBL" id="QJX80844.1"/>
    </source>
</evidence>
<name>A0A6M6E5Q2_PRIMG</name>
<dbReference type="SMART" id="SM00382">
    <property type="entry name" value="AAA"/>
    <property type="match status" value="1"/>
</dbReference>
<gene>
    <name evidence="3" type="ORF">FDZ14_32665</name>
</gene>
<reference evidence="3 4" key="1">
    <citation type="submission" date="2019-10" db="EMBL/GenBank/DDBJ databases">
        <title>Complete genome sequences for adaption low water activity.</title>
        <authorList>
            <person name="Zhao L."/>
            <person name="Zhong J."/>
        </authorList>
    </citation>
    <scope>NUCLEOTIDE SEQUENCE [LARGE SCALE GENOMIC DNA]</scope>
    <source>
        <strain evidence="3 4">FDU301</strain>
        <plasmid evidence="4">pfdu301a</plasmid>
    </source>
</reference>
<dbReference type="EMBL" id="CP045273">
    <property type="protein sequence ID" value="QJX80844.1"/>
    <property type="molecule type" value="Genomic_DNA"/>
</dbReference>
<dbReference type="GO" id="GO:0005524">
    <property type="term" value="F:ATP binding"/>
    <property type="evidence" value="ECO:0007669"/>
    <property type="project" value="InterPro"/>
</dbReference>
<dbReference type="RefSeq" id="WP_171778843.1">
    <property type="nucleotide sequence ID" value="NZ_CP045273.1"/>
</dbReference>
<dbReference type="InterPro" id="IPR050764">
    <property type="entry name" value="CbbQ/NirQ/NorQ/GpvN"/>
</dbReference>
<feature type="region of interest" description="Disordered" evidence="1">
    <location>
        <begin position="111"/>
        <end position="163"/>
    </location>
</feature>